<keyword evidence="4" id="KW-1185">Reference proteome</keyword>
<keyword evidence="2" id="KW-0812">Transmembrane</keyword>
<keyword evidence="2" id="KW-0472">Membrane</keyword>
<sequence>MNWLILIIFGIFAIALIVFLIIRNQKDEKEFEKELDNDYPKPMKEDNDFEDFTH</sequence>
<proteinExistence type="predicted"/>
<feature type="region of interest" description="Disordered" evidence="1">
    <location>
        <begin position="33"/>
        <end position="54"/>
    </location>
</feature>
<protein>
    <recommendedName>
        <fullName evidence="5">CcoQ/FixQ family Cbb3-type cytochrome c oxidase assembly chaperone</fullName>
    </recommendedName>
</protein>
<keyword evidence="2" id="KW-1133">Transmembrane helix</keyword>
<evidence type="ECO:0000256" key="1">
    <source>
        <dbReference type="SAM" id="MobiDB-lite"/>
    </source>
</evidence>
<evidence type="ECO:0000313" key="4">
    <source>
        <dbReference type="Proteomes" id="UP001241656"/>
    </source>
</evidence>
<feature type="transmembrane region" description="Helical" evidence="2">
    <location>
        <begin position="6"/>
        <end position="22"/>
    </location>
</feature>
<evidence type="ECO:0000256" key="2">
    <source>
        <dbReference type="SAM" id="Phobius"/>
    </source>
</evidence>
<name>A0ABY8RG09_9FLAO</name>
<organism evidence="3 4">
    <name type="scientific">Chryseobacterium gotjawalense</name>
    <dbReference type="NCBI Taxonomy" id="3042315"/>
    <lineage>
        <taxon>Bacteria</taxon>
        <taxon>Pseudomonadati</taxon>
        <taxon>Bacteroidota</taxon>
        <taxon>Flavobacteriia</taxon>
        <taxon>Flavobacteriales</taxon>
        <taxon>Weeksellaceae</taxon>
        <taxon>Chryseobacterium group</taxon>
        <taxon>Chryseobacterium</taxon>
    </lineage>
</organism>
<dbReference type="EMBL" id="CP124855">
    <property type="protein sequence ID" value="WHF52903.1"/>
    <property type="molecule type" value="Genomic_DNA"/>
</dbReference>
<gene>
    <name evidence="3" type="ORF">QGN23_06380</name>
</gene>
<accession>A0ABY8RG09</accession>
<reference evidence="3 4" key="1">
    <citation type="submission" date="2023-05" db="EMBL/GenBank/DDBJ databases">
        <title>Genomic insight into Chryseobacterium sp. wdc7 isolated forest soil (Gotjawal).</title>
        <authorList>
            <person name="Park S.-J."/>
        </authorList>
    </citation>
    <scope>NUCLEOTIDE SEQUENCE [LARGE SCALE GENOMIC DNA]</scope>
    <source>
        <strain evidence="4">wdc7</strain>
    </source>
</reference>
<evidence type="ECO:0000313" key="3">
    <source>
        <dbReference type="EMBL" id="WHF52903.1"/>
    </source>
</evidence>
<evidence type="ECO:0008006" key="5">
    <source>
        <dbReference type="Google" id="ProtNLM"/>
    </source>
</evidence>
<dbReference type="RefSeq" id="WP_282906161.1">
    <property type="nucleotide sequence ID" value="NZ_CP124855.1"/>
</dbReference>
<dbReference type="Proteomes" id="UP001241656">
    <property type="component" value="Chromosome"/>
</dbReference>